<evidence type="ECO:0000313" key="1">
    <source>
        <dbReference type="EMBL" id="KAF0538236.1"/>
    </source>
</evidence>
<protein>
    <submittedName>
        <fullName evidence="1">Uncharacterized protein</fullName>
    </submittedName>
</protein>
<comment type="caution">
    <text evidence="1">The sequence shown here is derived from an EMBL/GenBank/DDBJ whole genome shotgun (WGS) entry which is preliminary data.</text>
</comment>
<evidence type="ECO:0000313" key="2">
    <source>
        <dbReference type="Proteomes" id="UP000439903"/>
    </source>
</evidence>
<reference evidence="1 2" key="1">
    <citation type="journal article" date="2019" name="Environ. Microbiol.">
        <title>At the nexus of three kingdoms: the genome of the mycorrhizal fungus Gigaspora margarita provides insights into plant, endobacterial and fungal interactions.</title>
        <authorList>
            <person name="Venice F."/>
            <person name="Ghignone S."/>
            <person name="Salvioli di Fossalunga A."/>
            <person name="Amselem J."/>
            <person name="Novero M."/>
            <person name="Xianan X."/>
            <person name="Sedzielewska Toro K."/>
            <person name="Morin E."/>
            <person name="Lipzen A."/>
            <person name="Grigoriev I.V."/>
            <person name="Henrissat B."/>
            <person name="Martin F.M."/>
            <person name="Bonfante P."/>
        </authorList>
    </citation>
    <scope>NUCLEOTIDE SEQUENCE [LARGE SCALE GENOMIC DNA]</scope>
    <source>
        <strain evidence="1 2">BEG34</strain>
    </source>
</reference>
<proteinExistence type="predicted"/>
<accession>A0A8H4AVX3</accession>
<keyword evidence="2" id="KW-1185">Reference proteome</keyword>
<organism evidence="1 2">
    <name type="scientific">Gigaspora margarita</name>
    <dbReference type="NCBI Taxonomy" id="4874"/>
    <lineage>
        <taxon>Eukaryota</taxon>
        <taxon>Fungi</taxon>
        <taxon>Fungi incertae sedis</taxon>
        <taxon>Mucoromycota</taxon>
        <taxon>Glomeromycotina</taxon>
        <taxon>Glomeromycetes</taxon>
        <taxon>Diversisporales</taxon>
        <taxon>Gigasporaceae</taxon>
        <taxon>Gigaspora</taxon>
    </lineage>
</organism>
<dbReference type="Proteomes" id="UP000439903">
    <property type="component" value="Unassembled WGS sequence"/>
</dbReference>
<name>A0A8H4AVX3_GIGMA</name>
<sequence length="210" mass="25330">MKYLKDMKKLITNLMLKLIINLLILQKYLLILLEDHSRDSKNSLTKKRKENPQLDNFLKQQEELQYYEENSKENDSEESEYYSITENFGRYPMTHIMTNEEHYLLSRHDTPFDTKKVTFFDQKAYIEKENIKIMKTDGKTIQKLEKQKAQKYFEFEESSASKEELDNLYSTSWYTILKLQKPSTMMRNPKLIRINLKKETEEAIDKIIQE</sequence>
<gene>
    <name evidence="1" type="ORF">F8M41_008058</name>
</gene>
<dbReference type="EMBL" id="WTPW01000184">
    <property type="protein sequence ID" value="KAF0538236.1"/>
    <property type="molecule type" value="Genomic_DNA"/>
</dbReference>
<dbReference type="AlphaFoldDB" id="A0A8H4AVX3"/>